<evidence type="ECO:0000256" key="13">
    <source>
        <dbReference type="ARBA" id="ARBA00047899"/>
    </source>
</evidence>
<keyword evidence="8 15" id="KW-0547">Nucleotide-binding</keyword>
<dbReference type="InterPro" id="IPR036181">
    <property type="entry name" value="MIT_dom_sf"/>
</dbReference>
<dbReference type="GO" id="GO:0004674">
    <property type="term" value="F:protein serine/threonine kinase activity"/>
    <property type="evidence" value="ECO:0007669"/>
    <property type="project" value="UniProtKB-KW"/>
</dbReference>
<comment type="caution">
    <text evidence="19">The sequence shown here is derived from an EMBL/GenBank/DDBJ whole genome shotgun (WGS) entry which is preliminary data.</text>
</comment>
<dbReference type="GO" id="GO:0005776">
    <property type="term" value="C:autophagosome"/>
    <property type="evidence" value="ECO:0007669"/>
    <property type="project" value="TreeGrafter"/>
</dbReference>
<comment type="subcellular location">
    <subcellularLocation>
        <location evidence="1">Cytoplasm</location>
    </subcellularLocation>
</comment>
<dbReference type="PROSITE" id="PS50011">
    <property type="entry name" value="PROTEIN_KINASE_DOM"/>
    <property type="match status" value="1"/>
</dbReference>
<keyword evidence="11" id="KW-0072">Autophagy</keyword>
<keyword evidence="9" id="KW-0418">Kinase</keyword>
<protein>
    <recommendedName>
        <fullName evidence="3">Serine/threonine-protein kinase ULK3</fullName>
        <ecNumber evidence="2">2.7.11.1</ecNumber>
    </recommendedName>
    <alternativeName>
        <fullName evidence="12">Unc-51-like kinase 3</fullName>
    </alternativeName>
</protein>
<feature type="compositionally biased region" description="Basic and acidic residues" evidence="16">
    <location>
        <begin position="404"/>
        <end position="416"/>
    </location>
</feature>
<evidence type="ECO:0000256" key="15">
    <source>
        <dbReference type="PROSITE-ProRule" id="PRU10141"/>
    </source>
</evidence>
<dbReference type="PANTHER" id="PTHR24348:SF65">
    <property type="entry name" value="SERINE_THREONINE-PROTEIN KINASE ULK3"/>
    <property type="match status" value="1"/>
</dbReference>
<evidence type="ECO:0000256" key="5">
    <source>
        <dbReference type="ARBA" id="ARBA00022527"/>
    </source>
</evidence>
<dbReference type="InterPro" id="IPR000719">
    <property type="entry name" value="Prot_kinase_dom"/>
</dbReference>
<evidence type="ECO:0000313" key="19">
    <source>
        <dbReference type="EMBL" id="CAG9577460.1"/>
    </source>
</evidence>
<name>A0A8J2QZL5_9NEOP</name>
<feature type="transmembrane region" description="Helical" evidence="17">
    <location>
        <begin position="504"/>
        <end position="525"/>
    </location>
</feature>
<feature type="region of interest" description="Disordered" evidence="16">
    <location>
        <begin position="396"/>
        <end position="416"/>
    </location>
</feature>
<dbReference type="GO" id="GO:0034045">
    <property type="term" value="C:phagophore assembly site membrane"/>
    <property type="evidence" value="ECO:0007669"/>
    <property type="project" value="TreeGrafter"/>
</dbReference>
<feature type="region of interest" description="Disordered" evidence="16">
    <location>
        <begin position="553"/>
        <end position="579"/>
    </location>
</feature>
<evidence type="ECO:0000256" key="7">
    <source>
        <dbReference type="ARBA" id="ARBA00022737"/>
    </source>
</evidence>
<dbReference type="GO" id="GO:0000422">
    <property type="term" value="P:autophagy of mitochondrion"/>
    <property type="evidence" value="ECO:0007669"/>
    <property type="project" value="TreeGrafter"/>
</dbReference>
<dbReference type="GO" id="GO:0042594">
    <property type="term" value="P:response to starvation"/>
    <property type="evidence" value="ECO:0007669"/>
    <property type="project" value="TreeGrafter"/>
</dbReference>
<keyword evidence="4" id="KW-0963">Cytoplasm</keyword>
<dbReference type="OrthoDB" id="346907at2759"/>
<evidence type="ECO:0000256" key="17">
    <source>
        <dbReference type="SAM" id="Phobius"/>
    </source>
</evidence>
<dbReference type="EC" id="2.7.11.1" evidence="2"/>
<dbReference type="PROSITE" id="PS00108">
    <property type="entry name" value="PROTEIN_KINASE_ST"/>
    <property type="match status" value="1"/>
</dbReference>
<dbReference type="GO" id="GO:0005524">
    <property type="term" value="F:ATP binding"/>
    <property type="evidence" value="ECO:0007669"/>
    <property type="project" value="UniProtKB-UniRule"/>
</dbReference>
<dbReference type="PROSITE" id="PS00107">
    <property type="entry name" value="PROTEIN_KINASE_ATP"/>
    <property type="match status" value="1"/>
</dbReference>
<organism evidence="19 20">
    <name type="scientific">Danaus chrysippus</name>
    <name type="common">African queen</name>
    <dbReference type="NCBI Taxonomy" id="151541"/>
    <lineage>
        <taxon>Eukaryota</taxon>
        <taxon>Metazoa</taxon>
        <taxon>Ecdysozoa</taxon>
        <taxon>Arthropoda</taxon>
        <taxon>Hexapoda</taxon>
        <taxon>Insecta</taxon>
        <taxon>Pterygota</taxon>
        <taxon>Neoptera</taxon>
        <taxon>Endopterygota</taxon>
        <taxon>Lepidoptera</taxon>
        <taxon>Glossata</taxon>
        <taxon>Ditrysia</taxon>
        <taxon>Papilionoidea</taxon>
        <taxon>Nymphalidae</taxon>
        <taxon>Danainae</taxon>
        <taxon>Danaini</taxon>
        <taxon>Danaina</taxon>
        <taxon>Danaus</taxon>
        <taxon>Anosia</taxon>
    </lineage>
</organism>
<dbReference type="FunFam" id="1.10.510.10:FF:000571">
    <property type="entry name" value="Maternal embryonic leucine zipper kinase"/>
    <property type="match status" value="1"/>
</dbReference>
<dbReference type="SMART" id="SM00220">
    <property type="entry name" value="S_TKc"/>
    <property type="match status" value="1"/>
</dbReference>
<evidence type="ECO:0000256" key="1">
    <source>
        <dbReference type="ARBA" id="ARBA00004496"/>
    </source>
</evidence>
<dbReference type="Gene3D" id="1.20.58.80">
    <property type="entry name" value="Phosphotransferase system, lactose/cellobiose-type IIA subunit"/>
    <property type="match status" value="1"/>
</dbReference>
<accession>A0A8J2QZL5</accession>
<feature type="domain" description="Protein kinase" evidence="18">
    <location>
        <begin position="9"/>
        <end position="267"/>
    </location>
</feature>
<evidence type="ECO:0000256" key="16">
    <source>
        <dbReference type="SAM" id="MobiDB-lite"/>
    </source>
</evidence>
<evidence type="ECO:0000256" key="2">
    <source>
        <dbReference type="ARBA" id="ARBA00012513"/>
    </source>
</evidence>
<dbReference type="CDD" id="cd14121">
    <property type="entry name" value="STKc_ULK3"/>
    <property type="match status" value="1"/>
</dbReference>
<gene>
    <name evidence="19" type="ORF">DCHRY22_LOCUS12290</name>
</gene>
<dbReference type="Gene3D" id="3.30.200.20">
    <property type="entry name" value="Phosphorylase Kinase, domain 1"/>
    <property type="match status" value="1"/>
</dbReference>
<evidence type="ECO:0000259" key="18">
    <source>
        <dbReference type="PROSITE" id="PS50011"/>
    </source>
</evidence>
<dbReference type="InterPro" id="IPR017441">
    <property type="entry name" value="Protein_kinase_ATP_BS"/>
</dbReference>
<dbReference type="PANTHER" id="PTHR24348">
    <property type="entry name" value="SERINE/THREONINE-PROTEIN KINASE UNC-51-RELATED"/>
    <property type="match status" value="1"/>
</dbReference>
<evidence type="ECO:0000256" key="4">
    <source>
        <dbReference type="ARBA" id="ARBA00022490"/>
    </source>
</evidence>
<evidence type="ECO:0000256" key="14">
    <source>
        <dbReference type="ARBA" id="ARBA00048679"/>
    </source>
</evidence>
<proteinExistence type="predicted"/>
<comment type="catalytic activity">
    <reaction evidence="14">
        <text>L-seryl-[protein] + ATP = O-phospho-L-seryl-[protein] + ADP + H(+)</text>
        <dbReference type="Rhea" id="RHEA:17989"/>
        <dbReference type="Rhea" id="RHEA-COMP:9863"/>
        <dbReference type="Rhea" id="RHEA-COMP:11604"/>
        <dbReference type="ChEBI" id="CHEBI:15378"/>
        <dbReference type="ChEBI" id="CHEBI:29999"/>
        <dbReference type="ChEBI" id="CHEBI:30616"/>
        <dbReference type="ChEBI" id="CHEBI:83421"/>
        <dbReference type="ChEBI" id="CHEBI:456216"/>
        <dbReference type="EC" id="2.7.11.1"/>
    </reaction>
</comment>
<evidence type="ECO:0000256" key="3">
    <source>
        <dbReference type="ARBA" id="ARBA00021644"/>
    </source>
</evidence>
<evidence type="ECO:0000256" key="10">
    <source>
        <dbReference type="ARBA" id="ARBA00022840"/>
    </source>
</evidence>
<dbReference type="Pfam" id="PF04212">
    <property type="entry name" value="MIT"/>
    <property type="match status" value="1"/>
</dbReference>
<keyword evidence="17" id="KW-0812">Transmembrane</keyword>
<dbReference type="InterPro" id="IPR008271">
    <property type="entry name" value="Ser/Thr_kinase_AS"/>
</dbReference>
<dbReference type="AlphaFoldDB" id="A0A8J2QZL5"/>
<dbReference type="GO" id="GO:0061709">
    <property type="term" value="P:reticulophagy"/>
    <property type="evidence" value="ECO:0007669"/>
    <property type="project" value="TreeGrafter"/>
</dbReference>
<dbReference type="Pfam" id="PF00069">
    <property type="entry name" value="Pkinase"/>
    <property type="match status" value="1"/>
</dbReference>
<dbReference type="SUPFAM" id="SSF116846">
    <property type="entry name" value="MIT domain"/>
    <property type="match status" value="1"/>
</dbReference>
<dbReference type="GO" id="GO:0010506">
    <property type="term" value="P:regulation of autophagy"/>
    <property type="evidence" value="ECO:0007669"/>
    <property type="project" value="InterPro"/>
</dbReference>
<evidence type="ECO:0000313" key="20">
    <source>
        <dbReference type="Proteomes" id="UP000789524"/>
    </source>
</evidence>
<evidence type="ECO:0000256" key="6">
    <source>
        <dbReference type="ARBA" id="ARBA00022679"/>
    </source>
</evidence>
<keyword evidence="7" id="KW-0677">Repeat</keyword>
<dbReference type="SMART" id="SM00745">
    <property type="entry name" value="MIT"/>
    <property type="match status" value="1"/>
</dbReference>
<dbReference type="GO" id="GO:0034727">
    <property type="term" value="P:piecemeal microautophagy of the nucleus"/>
    <property type="evidence" value="ECO:0007669"/>
    <property type="project" value="TreeGrafter"/>
</dbReference>
<dbReference type="EMBL" id="CAKASE010000076">
    <property type="protein sequence ID" value="CAG9577460.1"/>
    <property type="molecule type" value="Genomic_DNA"/>
</dbReference>
<keyword evidence="20" id="KW-1185">Reference proteome</keyword>
<dbReference type="CDD" id="cd02656">
    <property type="entry name" value="MIT"/>
    <property type="match status" value="1"/>
</dbReference>
<keyword evidence="5" id="KW-0723">Serine/threonine-protein kinase</keyword>
<keyword evidence="6" id="KW-0808">Transferase</keyword>
<evidence type="ECO:0000256" key="8">
    <source>
        <dbReference type="ARBA" id="ARBA00022741"/>
    </source>
</evidence>
<dbReference type="InterPro" id="IPR007330">
    <property type="entry name" value="MIT_dom"/>
</dbReference>
<dbReference type="GO" id="GO:0005829">
    <property type="term" value="C:cytosol"/>
    <property type="evidence" value="ECO:0007669"/>
    <property type="project" value="TreeGrafter"/>
</dbReference>
<dbReference type="InterPro" id="IPR011009">
    <property type="entry name" value="Kinase-like_dom_sf"/>
</dbReference>
<dbReference type="FunFam" id="3.30.200.20:FF:000042">
    <property type="entry name" value="Aurora kinase A"/>
    <property type="match status" value="1"/>
</dbReference>
<dbReference type="GO" id="GO:0000045">
    <property type="term" value="P:autophagosome assembly"/>
    <property type="evidence" value="ECO:0007669"/>
    <property type="project" value="TreeGrafter"/>
</dbReference>
<evidence type="ECO:0000256" key="12">
    <source>
        <dbReference type="ARBA" id="ARBA00032242"/>
    </source>
</evidence>
<reference evidence="19" key="1">
    <citation type="submission" date="2021-09" db="EMBL/GenBank/DDBJ databases">
        <authorList>
            <person name="Martin H S."/>
        </authorList>
    </citation>
    <scope>NUCLEOTIDE SEQUENCE</scope>
</reference>
<sequence>MSFPKIEGYIVTEKLGSGSYSTVYKAYTKVGARSVVAVKCVDKSRVKHSGAAIDNLITEIRLLKTLRHPHIVHMKEFTWDAKNIYIITEYCCGGDLSKYIHKYGRVPEHQVLYFLQQLASALKFLREEGVVHMDLKPHNLLLHKDSDNKYLLKVADFGFAQHLTEESMRSVRGSPLYMAPEMILGKYDARVDLWSVGVIMYECLFGRAPYSSATLKELVDKIQRQAPIQIPSNSSLSAGCLDLLTRLLQHDPNKRISYEEFFNHEYLDLEYMPSKQNYNTAVGLIKRAIEHDSEGRLKDALEGYRTGLRYLVPAARVHTDPARRSALAAKLERYMDRAEEIKRLLSGQSPTPSTPILPEVTPRSPICGGCASGQESGTSYEFQEIRTIQETYAEEATETNKNTNNEENKQNDEVKTKKDKRGAFARFLRRPLPDITNKDVITLPSIKSALWASQGLRVQPLQTRSGYEDHSTEKILAAQETFVALRRAQSPFYKICAKEFCCSGVGWLVILGLASTFIAFTVLMVKFLNEAKPITLASIKNALWASQRLKVQPMPTRSGPKDQSAEKILGSGHTLGVSL</sequence>
<keyword evidence="17" id="KW-1133">Transmembrane helix</keyword>
<comment type="catalytic activity">
    <reaction evidence="13">
        <text>L-threonyl-[protein] + ATP = O-phospho-L-threonyl-[protein] + ADP + H(+)</text>
        <dbReference type="Rhea" id="RHEA:46608"/>
        <dbReference type="Rhea" id="RHEA-COMP:11060"/>
        <dbReference type="Rhea" id="RHEA-COMP:11605"/>
        <dbReference type="ChEBI" id="CHEBI:15378"/>
        <dbReference type="ChEBI" id="CHEBI:30013"/>
        <dbReference type="ChEBI" id="CHEBI:30616"/>
        <dbReference type="ChEBI" id="CHEBI:61977"/>
        <dbReference type="ChEBI" id="CHEBI:456216"/>
        <dbReference type="EC" id="2.7.11.1"/>
    </reaction>
</comment>
<dbReference type="SUPFAM" id="SSF56112">
    <property type="entry name" value="Protein kinase-like (PK-like)"/>
    <property type="match status" value="1"/>
</dbReference>
<evidence type="ECO:0000256" key="11">
    <source>
        <dbReference type="ARBA" id="ARBA00023006"/>
    </source>
</evidence>
<keyword evidence="17" id="KW-0472">Membrane</keyword>
<feature type="binding site" evidence="15">
    <location>
        <position position="39"/>
    </location>
    <ligand>
        <name>ATP</name>
        <dbReference type="ChEBI" id="CHEBI:30616"/>
    </ligand>
</feature>
<dbReference type="Proteomes" id="UP000789524">
    <property type="component" value="Unassembled WGS sequence"/>
</dbReference>
<dbReference type="InterPro" id="IPR045269">
    <property type="entry name" value="Atg1-like"/>
</dbReference>
<dbReference type="Gene3D" id="1.10.510.10">
    <property type="entry name" value="Transferase(Phosphotransferase) domain 1"/>
    <property type="match status" value="1"/>
</dbReference>
<keyword evidence="10 15" id="KW-0067">ATP-binding</keyword>
<evidence type="ECO:0000256" key="9">
    <source>
        <dbReference type="ARBA" id="ARBA00022777"/>
    </source>
</evidence>